<sequence length="226" mass="24711">MTRDLSRDGSGERRGMSHLHRAGRWLLARAARGPWSGAVLAELDQVTGRWATVRWVAGGLRVAWRERWAARRRWPLRVAVAAVAAVAALTAVNQLLLTVRFIPSGAMEPTLRVSDRVLVDRVSFRVTGLRHGDVVVLTVHDGAATYTAVDRVIGLPGDRISCADGRVHRNDTPLDEPYVQGAETLCITATVPDGEIYVLGDNRPVARDSRYYGSQPVSSVSGRLIT</sequence>
<keyword evidence="6" id="KW-1185">Reference proteome</keyword>
<dbReference type="GO" id="GO:0009003">
    <property type="term" value="F:signal peptidase activity"/>
    <property type="evidence" value="ECO:0007669"/>
    <property type="project" value="UniProtKB-EC"/>
</dbReference>
<comment type="subcellular location">
    <subcellularLocation>
        <location evidence="1">Cell membrane</location>
        <topology evidence="1">Single-pass type II membrane protein</topology>
    </subcellularLocation>
    <subcellularLocation>
        <location evidence="3">Membrane</location>
        <topology evidence="3">Single-pass type II membrane protein</topology>
    </subcellularLocation>
</comment>
<evidence type="ECO:0000256" key="3">
    <source>
        <dbReference type="RuleBase" id="RU362042"/>
    </source>
</evidence>
<dbReference type="PANTHER" id="PTHR43390:SF1">
    <property type="entry name" value="CHLOROPLAST PROCESSING PEPTIDASE"/>
    <property type="match status" value="1"/>
</dbReference>
<dbReference type="Gene3D" id="2.10.109.10">
    <property type="entry name" value="Umud Fragment, subunit A"/>
    <property type="match status" value="1"/>
</dbReference>
<evidence type="ECO:0000259" key="4">
    <source>
        <dbReference type="Pfam" id="PF10502"/>
    </source>
</evidence>
<dbReference type="InterPro" id="IPR019533">
    <property type="entry name" value="Peptidase_S26"/>
</dbReference>
<dbReference type="GO" id="GO:0005886">
    <property type="term" value="C:plasma membrane"/>
    <property type="evidence" value="ECO:0007669"/>
    <property type="project" value="UniProtKB-SubCell"/>
</dbReference>
<reference evidence="5" key="2">
    <citation type="submission" date="2020-09" db="EMBL/GenBank/DDBJ databases">
        <authorList>
            <person name="Sun Q."/>
            <person name="Ohkuma M."/>
        </authorList>
    </citation>
    <scope>NUCLEOTIDE SEQUENCE</scope>
    <source>
        <strain evidence="5">JCM 19831</strain>
    </source>
</reference>
<comment type="caution">
    <text evidence="5">The sequence shown here is derived from an EMBL/GenBank/DDBJ whole genome shotgun (WGS) entry which is preliminary data.</text>
</comment>
<evidence type="ECO:0000256" key="2">
    <source>
        <dbReference type="ARBA" id="ARBA00009370"/>
    </source>
</evidence>
<feature type="transmembrane region" description="Helical" evidence="3">
    <location>
        <begin position="74"/>
        <end position="97"/>
    </location>
</feature>
<dbReference type="AlphaFoldDB" id="A0A917TFN8"/>
<dbReference type="InterPro" id="IPR036286">
    <property type="entry name" value="LexA/Signal_pep-like_sf"/>
</dbReference>
<protein>
    <recommendedName>
        <fullName evidence="3">Signal peptidase I</fullName>
        <ecNumber evidence="3">3.4.21.89</ecNumber>
    </recommendedName>
</protein>
<dbReference type="NCBIfam" id="TIGR02227">
    <property type="entry name" value="sigpep_I_bact"/>
    <property type="match status" value="1"/>
</dbReference>
<dbReference type="EC" id="3.4.21.89" evidence="3"/>
<dbReference type="CDD" id="cd06530">
    <property type="entry name" value="S26_SPase_I"/>
    <property type="match status" value="1"/>
</dbReference>
<keyword evidence="3" id="KW-0812">Transmembrane</keyword>
<keyword evidence="3" id="KW-0645">Protease</keyword>
<dbReference type="PRINTS" id="PR00727">
    <property type="entry name" value="LEADERPTASE"/>
</dbReference>
<dbReference type="GO" id="GO:0006465">
    <property type="term" value="P:signal peptide processing"/>
    <property type="evidence" value="ECO:0007669"/>
    <property type="project" value="InterPro"/>
</dbReference>
<name>A0A917TFN8_9ACTN</name>
<dbReference type="RefSeq" id="WP_190249749.1">
    <property type="nucleotide sequence ID" value="NZ_BMPI01000009.1"/>
</dbReference>
<proteinExistence type="inferred from homology"/>
<dbReference type="GO" id="GO:0004252">
    <property type="term" value="F:serine-type endopeptidase activity"/>
    <property type="evidence" value="ECO:0007669"/>
    <property type="project" value="InterPro"/>
</dbReference>
<feature type="domain" description="Peptidase S26" evidence="4">
    <location>
        <begin position="77"/>
        <end position="224"/>
    </location>
</feature>
<keyword evidence="3" id="KW-1133">Transmembrane helix</keyword>
<keyword evidence="3" id="KW-0472">Membrane</keyword>
<keyword evidence="3" id="KW-0378">Hydrolase</keyword>
<comment type="catalytic activity">
    <reaction evidence="3">
        <text>Cleavage of hydrophobic, N-terminal signal or leader sequences from secreted and periplasmic proteins.</text>
        <dbReference type="EC" id="3.4.21.89"/>
    </reaction>
</comment>
<dbReference type="Proteomes" id="UP000642070">
    <property type="component" value="Unassembled WGS sequence"/>
</dbReference>
<dbReference type="SUPFAM" id="SSF51306">
    <property type="entry name" value="LexA/Signal peptidase"/>
    <property type="match status" value="1"/>
</dbReference>
<dbReference type="PANTHER" id="PTHR43390">
    <property type="entry name" value="SIGNAL PEPTIDASE I"/>
    <property type="match status" value="1"/>
</dbReference>
<reference evidence="5" key="1">
    <citation type="journal article" date="2014" name="Int. J. Syst. Evol. Microbiol.">
        <title>Complete genome sequence of Corynebacterium casei LMG S-19264T (=DSM 44701T), isolated from a smear-ripened cheese.</title>
        <authorList>
            <consortium name="US DOE Joint Genome Institute (JGI-PGF)"/>
            <person name="Walter F."/>
            <person name="Albersmeier A."/>
            <person name="Kalinowski J."/>
            <person name="Ruckert C."/>
        </authorList>
    </citation>
    <scope>NUCLEOTIDE SEQUENCE</scope>
    <source>
        <strain evidence="5">JCM 19831</strain>
    </source>
</reference>
<dbReference type="EMBL" id="BMPI01000009">
    <property type="protein sequence ID" value="GGM21219.1"/>
    <property type="molecule type" value="Genomic_DNA"/>
</dbReference>
<evidence type="ECO:0000313" key="6">
    <source>
        <dbReference type="Proteomes" id="UP000642070"/>
    </source>
</evidence>
<dbReference type="Pfam" id="PF10502">
    <property type="entry name" value="Peptidase_S26"/>
    <property type="match status" value="1"/>
</dbReference>
<evidence type="ECO:0000313" key="5">
    <source>
        <dbReference type="EMBL" id="GGM21219.1"/>
    </source>
</evidence>
<gene>
    <name evidence="5" type="ORF">GCM10007977_022900</name>
</gene>
<comment type="similarity">
    <text evidence="2 3">Belongs to the peptidase S26 family.</text>
</comment>
<accession>A0A917TFN8</accession>
<dbReference type="InterPro" id="IPR000223">
    <property type="entry name" value="Pept_S26A_signal_pept_1"/>
</dbReference>
<evidence type="ECO:0000256" key="1">
    <source>
        <dbReference type="ARBA" id="ARBA00004401"/>
    </source>
</evidence>
<organism evidence="5 6">
    <name type="scientific">Dactylosporangium sucinum</name>
    <dbReference type="NCBI Taxonomy" id="1424081"/>
    <lineage>
        <taxon>Bacteria</taxon>
        <taxon>Bacillati</taxon>
        <taxon>Actinomycetota</taxon>
        <taxon>Actinomycetes</taxon>
        <taxon>Micromonosporales</taxon>
        <taxon>Micromonosporaceae</taxon>
        <taxon>Dactylosporangium</taxon>
    </lineage>
</organism>